<evidence type="ECO:0000313" key="2">
    <source>
        <dbReference type="Proteomes" id="UP000826300"/>
    </source>
</evidence>
<sequence>MKAGETIVVPSGQPVTLQDVIWNEPGPSGLTFRFRFIAPQIAQGGTIDPETASADMAALCQNFALPRIDPNGPQPAQIIISLSDQPVPFGEVLPDVTQFFEAYRVENGTCIWEMF</sequence>
<organism evidence="1 2">
    <name type="scientific">Neotabrizicola shimadae</name>
    <dbReference type="NCBI Taxonomy" id="2807096"/>
    <lineage>
        <taxon>Bacteria</taxon>
        <taxon>Pseudomonadati</taxon>
        <taxon>Pseudomonadota</taxon>
        <taxon>Alphaproteobacteria</taxon>
        <taxon>Rhodobacterales</taxon>
        <taxon>Paracoccaceae</taxon>
        <taxon>Neotabrizicola</taxon>
    </lineage>
</organism>
<dbReference type="Pfam" id="PF20107">
    <property type="entry name" value="DUF6497"/>
    <property type="match status" value="1"/>
</dbReference>
<accession>A0A8G0ZX70</accession>
<gene>
    <name evidence="1" type="ORF">JO391_06295</name>
</gene>
<dbReference type="AlphaFoldDB" id="A0A8G0ZX70"/>
<proteinExistence type="predicted"/>
<dbReference type="EMBL" id="CP069370">
    <property type="protein sequence ID" value="QYZ71868.1"/>
    <property type="molecule type" value="Genomic_DNA"/>
</dbReference>
<dbReference type="KEGG" id="nsm:JO391_06295"/>
<keyword evidence="2" id="KW-1185">Reference proteome</keyword>
<evidence type="ECO:0000313" key="1">
    <source>
        <dbReference type="EMBL" id="QYZ71868.1"/>
    </source>
</evidence>
<reference evidence="1" key="1">
    <citation type="submission" date="2021-02" db="EMBL/GenBank/DDBJ databases">
        <title>Rhodobacter shimadae sp. nov., an aerobic anoxygenic phototrophic bacterium isolated from a hot spring.</title>
        <authorList>
            <person name="Muramatsu S."/>
            <person name="Haruta S."/>
            <person name="Hirose S."/>
            <person name="Hanada S."/>
        </authorList>
    </citation>
    <scope>NUCLEOTIDE SEQUENCE</scope>
    <source>
        <strain evidence="1">N10</strain>
    </source>
</reference>
<protein>
    <submittedName>
        <fullName evidence="1">Acetolactate synthase</fullName>
    </submittedName>
</protein>
<dbReference type="Proteomes" id="UP000826300">
    <property type="component" value="Chromosome"/>
</dbReference>
<name>A0A8G0ZX70_9RHOB</name>
<dbReference type="InterPro" id="IPR045467">
    <property type="entry name" value="DUF6497"/>
</dbReference>